<organism evidence="1 2">
    <name type="scientific">Calicophoron daubneyi</name>
    <name type="common">Rumen fluke</name>
    <name type="synonym">Paramphistomum daubneyi</name>
    <dbReference type="NCBI Taxonomy" id="300641"/>
    <lineage>
        <taxon>Eukaryota</taxon>
        <taxon>Metazoa</taxon>
        <taxon>Spiralia</taxon>
        <taxon>Lophotrochozoa</taxon>
        <taxon>Platyhelminthes</taxon>
        <taxon>Trematoda</taxon>
        <taxon>Digenea</taxon>
        <taxon>Plagiorchiida</taxon>
        <taxon>Pronocephalata</taxon>
        <taxon>Paramphistomoidea</taxon>
        <taxon>Paramphistomidae</taxon>
        <taxon>Calicophoron</taxon>
    </lineage>
</organism>
<dbReference type="EMBL" id="CAXLJL010000212">
    <property type="protein sequence ID" value="CAL5134604.1"/>
    <property type="molecule type" value="Genomic_DNA"/>
</dbReference>
<name>A0AAV2TBX3_CALDB</name>
<gene>
    <name evidence="1" type="ORF">CDAUBV1_LOCUS8387</name>
</gene>
<evidence type="ECO:0000313" key="2">
    <source>
        <dbReference type="Proteomes" id="UP001497525"/>
    </source>
</evidence>
<protein>
    <submittedName>
        <fullName evidence="1">Uncharacterized protein</fullName>
    </submittedName>
</protein>
<dbReference type="AlphaFoldDB" id="A0AAV2TBX3"/>
<evidence type="ECO:0000313" key="1">
    <source>
        <dbReference type="EMBL" id="CAL5134604.1"/>
    </source>
</evidence>
<dbReference type="Proteomes" id="UP001497525">
    <property type="component" value="Unassembled WGS sequence"/>
</dbReference>
<reference evidence="1" key="1">
    <citation type="submission" date="2024-06" db="EMBL/GenBank/DDBJ databases">
        <authorList>
            <person name="Liu X."/>
            <person name="Lenzi L."/>
            <person name="Haldenby T S."/>
            <person name="Uol C."/>
        </authorList>
    </citation>
    <scope>NUCLEOTIDE SEQUENCE</scope>
</reference>
<proteinExistence type="predicted"/>
<comment type="caution">
    <text evidence="1">The sequence shown here is derived from an EMBL/GenBank/DDBJ whole genome shotgun (WGS) entry which is preliminary data.</text>
</comment>
<sequence>MALRYIRQLPSQHAALETHGKLSVLAFQRKKWRTPYAQLDRKQGILTLQDREKHKTERFYLPKCDCYSVHFRMFDRERCFDPVFCGVSPDCLEELVLPVDPQPTGVASSRRLNGNSSKECNIYAYAGRLDDLVLRLLIILVVHAPVKISSAKLVLSKLAKSRRDDPFYTILLDGIEIARAYSGSALVVIVFDGFPNDLKKVEILTRVEIKKRRSVNMDLKLPQRTSDLSTRSDRCHSVFKAQVRPTQSSKYTM</sequence>
<accession>A0AAV2TBX3</accession>